<dbReference type="Proteomes" id="UP000279275">
    <property type="component" value="Unassembled WGS sequence"/>
</dbReference>
<feature type="chain" id="PRO_5017986872" evidence="1">
    <location>
        <begin position="25"/>
        <end position="311"/>
    </location>
</feature>
<dbReference type="OrthoDB" id="4567439at2"/>
<keyword evidence="4" id="KW-1185">Reference proteome</keyword>
<evidence type="ECO:0000259" key="2">
    <source>
        <dbReference type="Pfam" id="PF04069"/>
    </source>
</evidence>
<dbReference type="RefSeq" id="WP_122186019.1">
    <property type="nucleotide sequence ID" value="NZ_RFFH01000001.1"/>
</dbReference>
<dbReference type="PROSITE" id="PS51257">
    <property type="entry name" value="PROKAR_LIPOPROTEIN"/>
    <property type="match status" value="1"/>
</dbReference>
<dbReference type="AlphaFoldDB" id="A0A3M2LD70"/>
<feature type="signal peptide" evidence="1">
    <location>
        <begin position="1"/>
        <end position="24"/>
    </location>
</feature>
<dbReference type="Gene3D" id="3.40.190.10">
    <property type="entry name" value="Periplasmic binding protein-like II"/>
    <property type="match status" value="2"/>
</dbReference>
<accession>A0A3M2LD70</accession>
<evidence type="ECO:0000313" key="3">
    <source>
        <dbReference type="EMBL" id="RMI35046.1"/>
    </source>
</evidence>
<evidence type="ECO:0000313" key="4">
    <source>
        <dbReference type="Proteomes" id="UP000279275"/>
    </source>
</evidence>
<dbReference type="Pfam" id="PF04069">
    <property type="entry name" value="OpuAC"/>
    <property type="match status" value="2"/>
</dbReference>
<reference evidence="3 4" key="1">
    <citation type="submission" date="2018-10" db="EMBL/GenBank/DDBJ databases">
        <title>Isolation from cow dung.</title>
        <authorList>
            <person name="Ling L."/>
        </authorList>
    </citation>
    <scope>NUCLEOTIDE SEQUENCE [LARGE SCALE GENOMIC DNA]</scope>
    <source>
        <strain evidence="3 4">NEAU-LL90</strain>
    </source>
</reference>
<protein>
    <submittedName>
        <fullName evidence="3">Transporter</fullName>
    </submittedName>
</protein>
<dbReference type="GO" id="GO:0043190">
    <property type="term" value="C:ATP-binding cassette (ABC) transporter complex"/>
    <property type="evidence" value="ECO:0007669"/>
    <property type="project" value="InterPro"/>
</dbReference>
<feature type="domain" description="ABC-type glycine betaine transport system substrate-binding" evidence="2">
    <location>
        <begin position="29"/>
        <end position="82"/>
    </location>
</feature>
<keyword evidence="1" id="KW-0732">Signal</keyword>
<organism evidence="3 4">
    <name type="scientific">Nocardia stercoris</name>
    <dbReference type="NCBI Taxonomy" id="2483361"/>
    <lineage>
        <taxon>Bacteria</taxon>
        <taxon>Bacillati</taxon>
        <taxon>Actinomycetota</taxon>
        <taxon>Actinomycetes</taxon>
        <taxon>Mycobacteriales</taxon>
        <taxon>Nocardiaceae</taxon>
        <taxon>Nocardia</taxon>
    </lineage>
</organism>
<feature type="domain" description="ABC-type glycine betaine transport system substrate-binding" evidence="2">
    <location>
        <begin position="208"/>
        <end position="307"/>
    </location>
</feature>
<evidence type="ECO:0000256" key="1">
    <source>
        <dbReference type="SAM" id="SignalP"/>
    </source>
</evidence>
<name>A0A3M2LD70_9NOCA</name>
<dbReference type="GO" id="GO:0022857">
    <property type="term" value="F:transmembrane transporter activity"/>
    <property type="evidence" value="ECO:0007669"/>
    <property type="project" value="InterPro"/>
</dbReference>
<dbReference type="EMBL" id="RFFH01000001">
    <property type="protein sequence ID" value="RMI35046.1"/>
    <property type="molecule type" value="Genomic_DNA"/>
</dbReference>
<proteinExistence type="predicted"/>
<dbReference type="SUPFAM" id="SSF53850">
    <property type="entry name" value="Periplasmic binding protein-like II"/>
    <property type="match status" value="1"/>
</dbReference>
<sequence length="311" mass="31661">MRFPAAVRLVAGATAALAVSCSNAPQPAEITVGAGDSAQSELIGQIYAQALARTGAHTAVRTGLGQRADLLAALDAGTVTLVGDTSGDLLATFDPGSPARKPDRSSVADPAVPTVADALSRALPQGLATSDIADGTDLRPEFVLTPATAAHQPATLAALAPHCGELTVGVAAGHALDPLRPAPDPEHDVLAPLRAAGCDITNSTVFTDDLALRTALRDGRVDAGVLTAPAALLPGGAGELVTVADDTYVFRARNELPLLRSGALSDTQVKKLNYVAGELNTAEFCAAVRQVRDEHASAADVARTWLDAHGL</sequence>
<comment type="caution">
    <text evidence="3">The sequence shown here is derived from an EMBL/GenBank/DDBJ whole genome shotgun (WGS) entry which is preliminary data.</text>
</comment>
<gene>
    <name evidence="3" type="ORF">EBN03_01570</name>
</gene>
<dbReference type="InterPro" id="IPR007210">
    <property type="entry name" value="ABC_Gly_betaine_transp_sub-bd"/>
</dbReference>